<comment type="caution">
    <text evidence="1">The sequence shown here is derived from an EMBL/GenBank/DDBJ whole genome shotgun (WGS) entry which is preliminary data.</text>
</comment>
<protein>
    <submittedName>
        <fullName evidence="1">Uncharacterized protein</fullName>
    </submittedName>
</protein>
<dbReference type="AlphaFoldDB" id="A0A6V8SFJ8"/>
<evidence type="ECO:0000313" key="2">
    <source>
        <dbReference type="Proteomes" id="UP000580568"/>
    </source>
</evidence>
<sequence length="69" mass="7927">MEKSHVDMEKLNGIAEGEHFEFRDVVSATLPKNEHAQDGAIFNKEVEEGVYKNIVVINEDVDHVRYKKV</sequence>
<gene>
    <name evidence="1" type="ORF">bsdtw1_01436</name>
</gene>
<name>A0A6V8SFJ8_9CLOT</name>
<dbReference type="RefSeq" id="WP_183276873.1">
    <property type="nucleotide sequence ID" value="NZ_BLZR01000001.1"/>
</dbReference>
<organism evidence="1 2">
    <name type="scientific">Clostridium fungisolvens</name>
    <dbReference type="NCBI Taxonomy" id="1604897"/>
    <lineage>
        <taxon>Bacteria</taxon>
        <taxon>Bacillati</taxon>
        <taxon>Bacillota</taxon>
        <taxon>Clostridia</taxon>
        <taxon>Eubacteriales</taxon>
        <taxon>Clostridiaceae</taxon>
        <taxon>Clostridium</taxon>
    </lineage>
</organism>
<reference evidence="1 2" key="1">
    <citation type="submission" date="2020-07" db="EMBL/GenBank/DDBJ databases">
        <title>A new beta-1,3-glucan-decomposing anaerobic bacterium isolated from anoxic soil subjected to biological soil disinfestation.</title>
        <authorList>
            <person name="Ueki A."/>
            <person name="Tonouchi A."/>
        </authorList>
    </citation>
    <scope>NUCLEOTIDE SEQUENCE [LARGE SCALE GENOMIC DNA]</scope>
    <source>
        <strain evidence="1 2">TW1</strain>
    </source>
</reference>
<accession>A0A6V8SFJ8</accession>
<evidence type="ECO:0000313" key="1">
    <source>
        <dbReference type="EMBL" id="GFP75362.1"/>
    </source>
</evidence>
<dbReference type="EMBL" id="BLZR01000001">
    <property type="protein sequence ID" value="GFP75362.1"/>
    <property type="molecule type" value="Genomic_DNA"/>
</dbReference>
<keyword evidence="2" id="KW-1185">Reference proteome</keyword>
<dbReference type="Proteomes" id="UP000580568">
    <property type="component" value="Unassembled WGS sequence"/>
</dbReference>
<proteinExistence type="predicted"/>